<dbReference type="InterPro" id="IPR050832">
    <property type="entry name" value="Bact_Acetyltransf"/>
</dbReference>
<dbReference type="SUPFAM" id="SSF55729">
    <property type="entry name" value="Acyl-CoA N-acyltransferases (Nat)"/>
    <property type="match status" value="1"/>
</dbReference>
<gene>
    <name evidence="4" type="ORF">JOC95_003120</name>
</gene>
<dbReference type="RefSeq" id="WP_204418020.1">
    <property type="nucleotide sequence ID" value="NZ_JAFBED010000006.1"/>
</dbReference>
<sequence>MKNPLSIEQIEEIETYLDELVEMLTLVVEGASIGFLPPVTKEAAVEYWKSVEESGISLFIARIQDRVVGSVQLHECSSQNGRHRAEIAKMMVHPDFRQQGIARKLMIAAEEKAIQDGKTLLVLDTREGTPANSLYNSLGYVEVGRIPNYARSADGTLHTTVIYYKQIGRVT</sequence>
<protein>
    <submittedName>
        <fullName evidence="4">Ribosomal protein S18 acetylase RimI-like enzyme</fullName>
    </submittedName>
</protein>
<dbReference type="InterPro" id="IPR016181">
    <property type="entry name" value="Acyl_CoA_acyltransferase"/>
</dbReference>
<dbReference type="PANTHER" id="PTHR43877">
    <property type="entry name" value="AMINOALKYLPHOSPHONATE N-ACETYLTRANSFERASE-RELATED-RELATED"/>
    <property type="match status" value="1"/>
</dbReference>
<evidence type="ECO:0000259" key="3">
    <source>
        <dbReference type="PROSITE" id="PS51186"/>
    </source>
</evidence>
<evidence type="ECO:0000256" key="1">
    <source>
        <dbReference type="ARBA" id="ARBA00022679"/>
    </source>
</evidence>
<evidence type="ECO:0000313" key="4">
    <source>
        <dbReference type="EMBL" id="MBM7621247.1"/>
    </source>
</evidence>
<feature type="domain" description="N-acetyltransferase" evidence="3">
    <location>
        <begin position="5"/>
        <end position="168"/>
    </location>
</feature>
<keyword evidence="2" id="KW-0012">Acyltransferase</keyword>
<dbReference type="CDD" id="cd04301">
    <property type="entry name" value="NAT_SF"/>
    <property type="match status" value="1"/>
</dbReference>
<dbReference type="PROSITE" id="PS51186">
    <property type="entry name" value="GNAT"/>
    <property type="match status" value="1"/>
</dbReference>
<comment type="caution">
    <text evidence="4">The sequence shown here is derived from an EMBL/GenBank/DDBJ whole genome shotgun (WGS) entry which is preliminary data.</text>
</comment>
<dbReference type="Pfam" id="PF00583">
    <property type="entry name" value="Acetyltransf_1"/>
    <property type="match status" value="1"/>
</dbReference>
<keyword evidence="5" id="KW-1185">Reference proteome</keyword>
<dbReference type="Proteomes" id="UP000737402">
    <property type="component" value="Unassembled WGS sequence"/>
</dbReference>
<dbReference type="Gene3D" id="3.40.630.30">
    <property type="match status" value="1"/>
</dbReference>
<evidence type="ECO:0000256" key="2">
    <source>
        <dbReference type="ARBA" id="ARBA00023315"/>
    </source>
</evidence>
<name>A0ABS2P2R8_9BACI</name>
<reference evidence="4 5" key="1">
    <citation type="submission" date="2021-01" db="EMBL/GenBank/DDBJ databases">
        <title>Genomic Encyclopedia of Type Strains, Phase IV (KMG-IV): sequencing the most valuable type-strain genomes for metagenomic binning, comparative biology and taxonomic classification.</title>
        <authorList>
            <person name="Goeker M."/>
        </authorList>
    </citation>
    <scope>NUCLEOTIDE SEQUENCE [LARGE SCALE GENOMIC DNA]</scope>
    <source>
        <strain evidence="4 5">DSM 25879</strain>
    </source>
</reference>
<evidence type="ECO:0000313" key="5">
    <source>
        <dbReference type="Proteomes" id="UP000737402"/>
    </source>
</evidence>
<dbReference type="EMBL" id="JAFBED010000006">
    <property type="protein sequence ID" value="MBM7621247.1"/>
    <property type="molecule type" value="Genomic_DNA"/>
</dbReference>
<proteinExistence type="predicted"/>
<organism evidence="4 5">
    <name type="scientific">Sutcliffiella tianshenii</name>
    <dbReference type="NCBI Taxonomy" id="1463404"/>
    <lineage>
        <taxon>Bacteria</taxon>
        <taxon>Bacillati</taxon>
        <taxon>Bacillota</taxon>
        <taxon>Bacilli</taxon>
        <taxon>Bacillales</taxon>
        <taxon>Bacillaceae</taxon>
        <taxon>Sutcliffiella</taxon>
    </lineage>
</organism>
<accession>A0ABS2P2R8</accession>
<keyword evidence="1" id="KW-0808">Transferase</keyword>
<dbReference type="InterPro" id="IPR000182">
    <property type="entry name" value="GNAT_dom"/>
</dbReference>